<feature type="non-terminal residue" evidence="3">
    <location>
        <position position="126"/>
    </location>
</feature>
<dbReference type="InterPro" id="IPR015915">
    <property type="entry name" value="Kelch-typ_b-propeller"/>
</dbReference>
<dbReference type="Proteomes" id="UP001432027">
    <property type="component" value="Unassembled WGS sequence"/>
</dbReference>
<gene>
    <name evidence="3" type="ORF">PENTCL1PPCAC_22056</name>
</gene>
<comment type="caution">
    <text evidence="3">The sequence shown here is derived from an EMBL/GenBank/DDBJ whole genome shotgun (WGS) entry which is preliminary data.</text>
</comment>
<dbReference type="SUPFAM" id="SSF117281">
    <property type="entry name" value="Kelch motif"/>
    <property type="match status" value="1"/>
</dbReference>
<dbReference type="EMBL" id="BTSX01000005">
    <property type="protein sequence ID" value="GMS99881.1"/>
    <property type="molecule type" value="Genomic_DNA"/>
</dbReference>
<dbReference type="Gene3D" id="2.120.10.80">
    <property type="entry name" value="Kelch-type beta propeller"/>
    <property type="match status" value="1"/>
</dbReference>
<proteinExistence type="predicted"/>
<keyword evidence="2" id="KW-0677">Repeat</keyword>
<keyword evidence="4" id="KW-1185">Reference proteome</keyword>
<dbReference type="SMART" id="SM00612">
    <property type="entry name" value="Kelch"/>
    <property type="match status" value="2"/>
</dbReference>
<accession>A0AAV5U048</accession>
<reference evidence="3" key="1">
    <citation type="submission" date="2023-10" db="EMBL/GenBank/DDBJ databases">
        <title>Genome assembly of Pristionchus species.</title>
        <authorList>
            <person name="Yoshida K."/>
            <person name="Sommer R.J."/>
        </authorList>
    </citation>
    <scope>NUCLEOTIDE SEQUENCE</scope>
    <source>
        <strain evidence="3">RS0144</strain>
    </source>
</reference>
<sequence>EWSLRESMSKEHVLPASCVLDGKLYVIGGCYHQSVWNDGEYYDTQKDEWATIASMKKGREGGTAAALNGMIYLVGGYETTRNPFARHSLADVERYDPSTNSWTTMSNMNNRRSSCILAVSCGKLIV</sequence>
<evidence type="ECO:0000313" key="3">
    <source>
        <dbReference type="EMBL" id="GMS99881.1"/>
    </source>
</evidence>
<dbReference type="PANTHER" id="PTHR46344:SF27">
    <property type="entry name" value="KELCH REPEAT SUPERFAMILY PROTEIN"/>
    <property type="match status" value="1"/>
</dbReference>
<evidence type="ECO:0000313" key="4">
    <source>
        <dbReference type="Proteomes" id="UP001432027"/>
    </source>
</evidence>
<dbReference type="Pfam" id="PF24681">
    <property type="entry name" value="Kelch_KLHDC2_KLHL20_DRC7"/>
    <property type="match status" value="1"/>
</dbReference>
<protein>
    <submittedName>
        <fullName evidence="3">Uncharacterized protein</fullName>
    </submittedName>
</protein>
<feature type="non-terminal residue" evidence="3">
    <location>
        <position position="1"/>
    </location>
</feature>
<dbReference type="PANTHER" id="PTHR46344">
    <property type="entry name" value="OS02G0202900 PROTEIN"/>
    <property type="match status" value="1"/>
</dbReference>
<dbReference type="PRINTS" id="PR00501">
    <property type="entry name" value="KELCHREPEAT"/>
</dbReference>
<evidence type="ECO:0000256" key="2">
    <source>
        <dbReference type="ARBA" id="ARBA00022737"/>
    </source>
</evidence>
<organism evidence="3 4">
    <name type="scientific">Pristionchus entomophagus</name>
    <dbReference type="NCBI Taxonomy" id="358040"/>
    <lineage>
        <taxon>Eukaryota</taxon>
        <taxon>Metazoa</taxon>
        <taxon>Ecdysozoa</taxon>
        <taxon>Nematoda</taxon>
        <taxon>Chromadorea</taxon>
        <taxon>Rhabditida</taxon>
        <taxon>Rhabditina</taxon>
        <taxon>Diplogasteromorpha</taxon>
        <taxon>Diplogasteroidea</taxon>
        <taxon>Neodiplogasteridae</taxon>
        <taxon>Pristionchus</taxon>
    </lineage>
</organism>
<keyword evidence="1" id="KW-0880">Kelch repeat</keyword>
<dbReference type="AlphaFoldDB" id="A0AAV5U048"/>
<evidence type="ECO:0000256" key="1">
    <source>
        <dbReference type="ARBA" id="ARBA00022441"/>
    </source>
</evidence>
<name>A0AAV5U048_9BILA</name>
<dbReference type="InterPro" id="IPR006652">
    <property type="entry name" value="Kelch_1"/>
</dbReference>